<name>A0A8S2IV64_9BILA</name>
<proteinExistence type="predicted"/>
<comment type="caution">
    <text evidence="2">The sequence shown here is derived from an EMBL/GenBank/DDBJ whole genome shotgun (WGS) entry which is preliminary data.</text>
</comment>
<dbReference type="Proteomes" id="UP000682733">
    <property type="component" value="Unassembled WGS sequence"/>
</dbReference>
<protein>
    <submittedName>
        <fullName evidence="2">Uncharacterized protein</fullName>
    </submittedName>
</protein>
<dbReference type="Proteomes" id="UP000677228">
    <property type="component" value="Unassembled WGS sequence"/>
</dbReference>
<sequence>MKDPIGNYTRSRPACSKFNIQRQEAQGLLQPIDPPIGLDWWDPAPVTSTESKYDLRGNFFSSYQFAFARLPRNPFDAQRAKFKLTRPSDYWLHLQQFKGYVIKMARSNIQQQQILVKQRYDRHRSSPVYNIRDLIWLQVLVGRSKLDEGYRSPYPITHKLGPVNYILDNGNYI</sequence>
<dbReference type="EMBL" id="CAJNOK010006538">
    <property type="protein sequence ID" value="CAF1006913.1"/>
    <property type="molecule type" value="Genomic_DNA"/>
</dbReference>
<evidence type="ECO:0000313" key="2">
    <source>
        <dbReference type="EMBL" id="CAF3776010.1"/>
    </source>
</evidence>
<dbReference type="EMBL" id="CAJOBA010006549">
    <property type="protein sequence ID" value="CAF3776010.1"/>
    <property type="molecule type" value="Genomic_DNA"/>
</dbReference>
<gene>
    <name evidence="1" type="ORF">OVA965_LOCUS14843</name>
    <name evidence="2" type="ORF">TMI583_LOCUS14849</name>
</gene>
<organism evidence="2 3">
    <name type="scientific">Didymodactylos carnosus</name>
    <dbReference type="NCBI Taxonomy" id="1234261"/>
    <lineage>
        <taxon>Eukaryota</taxon>
        <taxon>Metazoa</taxon>
        <taxon>Spiralia</taxon>
        <taxon>Gnathifera</taxon>
        <taxon>Rotifera</taxon>
        <taxon>Eurotatoria</taxon>
        <taxon>Bdelloidea</taxon>
        <taxon>Philodinida</taxon>
        <taxon>Philodinidae</taxon>
        <taxon>Didymodactylos</taxon>
    </lineage>
</organism>
<reference evidence="2" key="1">
    <citation type="submission" date="2021-02" db="EMBL/GenBank/DDBJ databases">
        <authorList>
            <person name="Nowell W R."/>
        </authorList>
    </citation>
    <scope>NUCLEOTIDE SEQUENCE</scope>
</reference>
<evidence type="ECO:0000313" key="3">
    <source>
        <dbReference type="Proteomes" id="UP000682733"/>
    </source>
</evidence>
<accession>A0A8S2IV64</accession>
<dbReference type="AlphaFoldDB" id="A0A8S2IV64"/>
<evidence type="ECO:0000313" key="1">
    <source>
        <dbReference type="EMBL" id="CAF1006913.1"/>
    </source>
</evidence>